<dbReference type="AlphaFoldDB" id="A0ABD3U2J1"/>
<proteinExistence type="predicted"/>
<comment type="caution">
    <text evidence="1">The sequence shown here is derived from an EMBL/GenBank/DDBJ whole genome shotgun (WGS) entry which is preliminary data.</text>
</comment>
<evidence type="ECO:0000313" key="1">
    <source>
        <dbReference type="EMBL" id="KAL3843666.1"/>
    </source>
</evidence>
<name>A0ABD3U2J1_9LAMI</name>
<dbReference type="EMBL" id="JBJXBP010000002">
    <property type="protein sequence ID" value="KAL3843666.1"/>
    <property type="molecule type" value="Genomic_DNA"/>
</dbReference>
<organism evidence="1 2">
    <name type="scientific">Penstemon smallii</name>
    <dbReference type="NCBI Taxonomy" id="265156"/>
    <lineage>
        <taxon>Eukaryota</taxon>
        <taxon>Viridiplantae</taxon>
        <taxon>Streptophyta</taxon>
        <taxon>Embryophyta</taxon>
        <taxon>Tracheophyta</taxon>
        <taxon>Spermatophyta</taxon>
        <taxon>Magnoliopsida</taxon>
        <taxon>eudicotyledons</taxon>
        <taxon>Gunneridae</taxon>
        <taxon>Pentapetalae</taxon>
        <taxon>asterids</taxon>
        <taxon>lamiids</taxon>
        <taxon>Lamiales</taxon>
        <taxon>Plantaginaceae</taxon>
        <taxon>Cheloneae</taxon>
        <taxon>Penstemon</taxon>
    </lineage>
</organism>
<keyword evidence="2" id="KW-1185">Reference proteome</keyword>
<dbReference type="Proteomes" id="UP001634393">
    <property type="component" value="Unassembled WGS sequence"/>
</dbReference>
<reference evidence="1 2" key="1">
    <citation type="submission" date="2024-12" db="EMBL/GenBank/DDBJ databases">
        <title>The unique morphological basis and parallel evolutionary history of personate flowers in Penstemon.</title>
        <authorList>
            <person name="Depatie T.H."/>
            <person name="Wessinger C.A."/>
        </authorList>
    </citation>
    <scope>NUCLEOTIDE SEQUENCE [LARGE SCALE GENOMIC DNA]</scope>
    <source>
        <strain evidence="1">WTNN_2</strain>
        <tissue evidence="1">Leaf</tissue>
    </source>
</reference>
<sequence>MVGRSTLLSWIQSIAMKNKCIASSLGTTFNLGSMMQVTSSLRQFVEHFIHCTMSTPSPNSPTGRRPVNSSRRTTPKLYTSLFSSTLNCSNLSFEAVIMSVDAIKSYKFLYTPPLPITLPSLTHSRTSETVKSGFWKAVIFQVFEPFFLNDLALIIATVANIIEHVNRPKANISLNALWDLPGGLVIVVKLQGFFSKDPQSRVLPAKEEALKTENGPESGILPERLLKEKSAVVRLFKEPIE</sequence>
<gene>
    <name evidence="1" type="ORF">ACJIZ3_001069</name>
</gene>
<protein>
    <submittedName>
        <fullName evidence="1">Uncharacterized protein</fullName>
    </submittedName>
</protein>
<accession>A0ABD3U2J1</accession>
<evidence type="ECO:0000313" key="2">
    <source>
        <dbReference type="Proteomes" id="UP001634393"/>
    </source>
</evidence>